<dbReference type="CDD" id="cd00190">
    <property type="entry name" value="Tryp_SPc"/>
    <property type="match status" value="1"/>
</dbReference>
<evidence type="ECO:0000313" key="8">
    <source>
        <dbReference type="EnsemblMetazoa" id="tetur07g03160.1"/>
    </source>
</evidence>
<dbReference type="PANTHER" id="PTHR24276:SF98">
    <property type="entry name" value="FI18310P1-RELATED"/>
    <property type="match status" value="1"/>
</dbReference>
<dbReference type="OrthoDB" id="5565075at2759"/>
<dbReference type="STRING" id="32264.T1K8Z7"/>
<dbReference type="Gene3D" id="2.40.10.10">
    <property type="entry name" value="Trypsin-like serine proteases"/>
    <property type="match status" value="1"/>
</dbReference>
<dbReference type="SUPFAM" id="SSF50494">
    <property type="entry name" value="Trypsin-like serine proteases"/>
    <property type="match status" value="1"/>
</dbReference>
<evidence type="ECO:0000256" key="1">
    <source>
        <dbReference type="ARBA" id="ARBA00007664"/>
    </source>
</evidence>
<dbReference type="GO" id="GO:0006508">
    <property type="term" value="P:proteolysis"/>
    <property type="evidence" value="ECO:0007669"/>
    <property type="project" value="UniProtKB-KW"/>
</dbReference>
<reference evidence="8" key="2">
    <citation type="submission" date="2015-06" db="UniProtKB">
        <authorList>
            <consortium name="EnsemblMetazoa"/>
        </authorList>
    </citation>
    <scope>IDENTIFICATION</scope>
</reference>
<dbReference type="OMA" id="KIDHDDT"/>
<evidence type="ECO:0000256" key="6">
    <source>
        <dbReference type="SAM" id="SignalP"/>
    </source>
</evidence>
<protein>
    <recommendedName>
        <fullName evidence="7">Peptidase S1 domain-containing protein</fullName>
    </recommendedName>
</protein>
<accession>T1K8Z7</accession>
<dbReference type="EnsemblMetazoa" id="tetur07g03160.1">
    <property type="protein sequence ID" value="tetur07g03160.1"/>
    <property type="gene ID" value="tetur07g03160"/>
</dbReference>
<evidence type="ECO:0000256" key="4">
    <source>
        <dbReference type="ARBA" id="ARBA00022825"/>
    </source>
</evidence>
<dbReference type="AlphaFoldDB" id="T1K8Z7"/>
<dbReference type="Pfam" id="PF00089">
    <property type="entry name" value="Trypsin"/>
    <property type="match status" value="1"/>
</dbReference>
<reference evidence="9" key="1">
    <citation type="submission" date="2011-08" db="EMBL/GenBank/DDBJ databases">
        <authorList>
            <person name="Rombauts S."/>
        </authorList>
    </citation>
    <scope>NUCLEOTIDE SEQUENCE</scope>
    <source>
        <strain evidence="9">London</strain>
    </source>
</reference>
<dbReference type="GO" id="GO:0004252">
    <property type="term" value="F:serine-type endopeptidase activity"/>
    <property type="evidence" value="ECO:0007669"/>
    <property type="project" value="InterPro"/>
</dbReference>
<dbReference type="Proteomes" id="UP000015104">
    <property type="component" value="Unassembled WGS sequence"/>
</dbReference>
<dbReference type="InterPro" id="IPR001254">
    <property type="entry name" value="Trypsin_dom"/>
</dbReference>
<dbReference type="HOGENOM" id="CLU_006842_6_0_1"/>
<dbReference type="SMART" id="SM00020">
    <property type="entry name" value="Tryp_SPc"/>
    <property type="match status" value="1"/>
</dbReference>
<dbReference type="PROSITE" id="PS50240">
    <property type="entry name" value="TRYPSIN_DOM"/>
    <property type="match status" value="1"/>
</dbReference>
<dbReference type="InterPro" id="IPR018114">
    <property type="entry name" value="TRYPSIN_HIS"/>
</dbReference>
<dbReference type="InterPro" id="IPR001314">
    <property type="entry name" value="Peptidase_S1A"/>
</dbReference>
<dbReference type="eggNOG" id="KOG3627">
    <property type="taxonomic scope" value="Eukaryota"/>
</dbReference>
<keyword evidence="6" id="KW-0732">Signal</keyword>
<keyword evidence="5" id="KW-1015">Disulfide bond</keyword>
<evidence type="ECO:0000256" key="3">
    <source>
        <dbReference type="ARBA" id="ARBA00022801"/>
    </source>
</evidence>
<dbReference type="InterPro" id="IPR009003">
    <property type="entry name" value="Peptidase_S1_PA"/>
</dbReference>
<feature type="signal peptide" evidence="6">
    <location>
        <begin position="1"/>
        <end position="26"/>
    </location>
</feature>
<keyword evidence="2" id="KW-0645">Protease</keyword>
<proteinExistence type="inferred from homology"/>
<dbReference type="PROSITE" id="PS00134">
    <property type="entry name" value="TRYPSIN_HIS"/>
    <property type="match status" value="1"/>
</dbReference>
<name>T1K8Z7_TETUR</name>
<feature type="chain" id="PRO_5004581118" description="Peptidase S1 domain-containing protein" evidence="6">
    <location>
        <begin position="27"/>
        <end position="287"/>
    </location>
</feature>
<keyword evidence="9" id="KW-1185">Reference proteome</keyword>
<keyword evidence="3" id="KW-0378">Hydrolase</keyword>
<comment type="similarity">
    <text evidence="1">Belongs to the peptidase S1 family.</text>
</comment>
<keyword evidence="4" id="KW-0720">Serine protease</keyword>
<dbReference type="PANTHER" id="PTHR24276">
    <property type="entry name" value="POLYSERASE-RELATED"/>
    <property type="match status" value="1"/>
</dbReference>
<evidence type="ECO:0000256" key="5">
    <source>
        <dbReference type="ARBA" id="ARBA00023157"/>
    </source>
</evidence>
<gene>
    <name evidence="8" type="primary">107362068</name>
</gene>
<evidence type="ECO:0000259" key="7">
    <source>
        <dbReference type="PROSITE" id="PS50240"/>
    </source>
</evidence>
<dbReference type="EMBL" id="CAEY01001886">
    <property type="status" value="NOT_ANNOTATED_CDS"/>
    <property type="molecule type" value="Genomic_DNA"/>
</dbReference>
<sequence>MFINQTIMMICYTVLVMILYSNLVSSTDIEDSTEQYERVAFGKPVTESGKYPYFVSIQSEDPNSTTGYKHRCGGALIERQIMVTAAHCLSRTQLIPKMRILPNYRNTPFIHPNDLTFKIKYRTIHPGHNFTAPVHIKHDIAVVLLDKPDPRPNATIRLPITRSPIAQRLTLIGFGITESGDDPDVLQSATVYYRTDQECQADDKTGHYNPGFNFCTANPDGSVGCTGDSGGPLILTINNTDYIQGVLSSSYRPCGSNDKTNFVNVFTHLDFIHQAISYSTFMNQISN</sequence>
<dbReference type="PRINTS" id="PR00722">
    <property type="entry name" value="CHYMOTRYPSIN"/>
</dbReference>
<dbReference type="InterPro" id="IPR050430">
    <property type="entry name" value="Peptidase_S1"/>
</dbReference>
<dbReference type="KEGG" id="tut:107362068"/>
<organism evidence="8 9">
    <name type="scientific">Tetranychus urticae</name>
    <name type="common">Two-spotted spider mite</name>
    <dbReference type="NCBI Taxonomy" id="32264"/>
    <lineage>
        <taxon>Eukaryota</taxon>
        <taxon>Metazoa</taxon>
        <taxon>Ecdysozoa</taxon>
        <taxon>Arthropoda</taxon>
        <taxon>Chelicerata</taxon>
        <taxon>Arachnida</taxon>
        <taxon>Acari</taxon>
        <taxon>Acariformes</taxon>
        <taxon>Trombidiformes</taxon>
        <taxon>Prostigmata</taxon>
        <taxon>Eleutherengona</taxon>
        <taxon>Raphignathae</taxon>
        <taxon>Tetranychoidea</taxon>
        <taxon>Tetranychidae</taxon>
        <taxon>Tetranychus</taxon>
    </lineage>
</organism>
<evidence type="ECO:0000313" key="9">
    <source>
        <dbReference type="Proteomes" id="UP000015104"/>
    </source>
</evidence>
<dbReference type="InterPro" id="IPR043504">
    <property type="entry name" value="Peptidase_S1_PA_chymotrypsin"/>
</dbReference>
<feature type="domain" description="Peptidase S1" evidence="7">
    <location>
        <begin position="39"/>
        <end position="277"/>
    </location>
</feature>
<evidence type="ECO:0000256" key="2">
    <source>
        <dbReference type="ARBA" id="ARBA00022670"/>
    </source>
</evidence>